<sequence>MPQKREGENSGSKIKTSKLRAFYKKHFPGLRTHHLIPRSRGGPTCCFNLFPWAEKNHDAWHQLFFNMTTQEVWERLDEIHAAIYSDAERVVPFWIEVCTLFKASPQKAKVFEEQKASKLSSLVNTTKLQGLWRVCFKSEKLAEARTQMLYMMMFMLFGSKMADPDSISQTDIQATLSKMSEMKTYRHWAVSVCFGYGVSTIISRVNDLNSSSP</sequence>
<reference evidence="1 2" key="1">
    <citation type="journal article" date="2016" name="Nat. Commun.">
        <title>Thousands of microbial genomes shed light on interconnected biogeochemical processes in an aquifer system.</title>
        <authorList>
            <person name="Anantharaman K."/>
            <person name="Brown C.T."/>
            <person name="Hug L.A."/>
            <person name="Sharon I."/>
            <person name="Castelle C.J."/>
            <person name="Probst A.J."/>
            <person name="Thomas B.C."/>
            <person name="Singh A."/>
            <person name="Wilkins M.J."/>
            <person name="Karaoz U."/>
            <person name="Brodie E.L."/>
            <person name="Williams K.H."/>
            <person name="Hubbard S.S."/>
            <person name="Banfield J.F."/>
        </authorList>
    </citation>
    <scope>NUCLEOTIDE SEQUENCE [LARGE SCALE GENOMIC DNA]</scope>
</reference>
<protein>
    <submittedName>
        <fullName evidence="1">Uncharacterized protein</fullName>
    </submittedName>
</protein>
<comment type="caution">
    <text evidence="1">The sequence shown here is derived from an EMBL/GenBank/DDBJ whole genome shotgun (WGS) entry which is preliminary data.</text>
</comment>
<organism evidence="1 2">
    <name type="scientific">Candidatus Yanofskybacteria bacterium RIFCSPLOWO2_01_FULL_43_22</name>
    <dbReference type="NCBI Taxonomy" id="1802695"/>
    <lineage>
        <taxon>Bacteria</taxon>
        <taxon>Candidatus Yanofskyibacteriota</taxon>
    </lineage>
</organism>
<accession>A0A1F8GHP7</accession>
<dbReference type="EMBL" id="MGKJ01000010">
    <property type="protein sequence ID" value="OGN24570.1"/>
    <property type="molecule type" value="Genomic_DNA"/>
</dbReference>
<dbReference type="Proteomes" id="UP000178911">
    <property type="component" value="Unassembled WGS sequence"/>
</dbReference>
<gene>
    <name evidence="1" type="ORF">A3A13_00630</name>
</gene>
<dbReference type="AlphaFoldDB" id="A0A1F8GHP7"/>
<evidence type="ECO:0000313" key="2">
    <source>
        <dbReference type="Proteomes" id="UP000178911"/>
    </source>
</evidence>
<proteinExistence type="predicted"/>
<name>A0A1F8GHP7_9BACT</name>
<dbReference type="STRING" id="1802695.A3A13_00630"/>
<evidence type="ECO:0000313" key="1">
    <source>
        <dbReference type="EMBL" id="OGN24570.1"/>
    </source>
</evidence>